<keyword evidence="2" id="KW-1185">Reference proteome</keyword>
<organism evidence="1 2">
    <name type="scientific">Atlantibacter subterraneus</name>
    <dbReference type="NCBI Taxonomy" id="255519"/>
    <lineage>
        <taxon>Bacteria</taxon>
        <taxon>Pseudomonadati</taxon>
        <taxon>Pseudomonadota</taxon>
        <taxon>Gammaproteobacteria</taxon>
        <taxon>Enterobacterales</taxon>
        <taxon>Enterobacteriaceae</taxon>
        <taxon>Atlantibacter</taxon>
    </lineage>
</organism>
<name>A0ABU4E1W0_9ENTR</name>
<evidence type="ECO:0008006" key="3">
    <source>
        <dbReference type="Google" id="ProtNLM"/>
    </source>
</evidence>
<dbReference type="Proteomes" id="UP001187066">
    <property type="component" value="Unassembled WGS sequence"/>
</dbReference>
<proteinExistence type="predicted"/>
<sequence>MTYFDECAEYGLPRHQVARFTVAGVNYEVSFTQITHENPYDCAALFPEGFTFPLYGHHYDVTFDTIANRINKTPFKRAEELPTGAGCRVLKCVERIITEHYTHFNVGLYTFAPADHKLLNIYCRLITKKKHKGLTIEVGLEPNGRANVLRTPKFWGLA</sequence>
<gene>
    <name evidence="1" type="ORF">R4P48_08005</name>
</gene>
<comment type="caution">
    <text evidence="1">The sequence shown here is derived from an EMBL/GenBank/DDBJ whole genome shotgun (WGS) entry which is preliminary data.</text>
</comment>
<protein>
    <recommendedName>
        <fullName evidence="3">DUF2441 domain-containing protein</fullName>
    </recommendedName>
</protein>
<accession>A0ABU4E1W0</accession>
<dbReference type="EMBL" id="JAWLOF010000004">
    <property type="protein sequence ID" value="MDV7022624.1"/>
    <property type="molecule type" value="Genomic_DNA"/>
</dbReference>
<evidence type="ECO:0000313" key="2">
    <source>
        <dbReference type="Proteomes" id="UP001187066"/>
    </source>
</evidence>
<reference evidence="1 2" key="1">
    <citation type="submission" date="2023-10" db="EMBL/GenBank/DDBJ databases">
        <authorList>
            <person name="Dale J."/>
        </authorList>
    </citation>
    <scope>NUCLEOTIDE SEQUENCE [LARGE SCALE GENOMIC DNA]</scope>
    <source>
        <strain evidence="1 2">2023EL-00970</strain>
    </source>
</reference>
<evidence type="ECO:0000313" key="1">
    <source>
        <dbReference type="EMBL" id="MDV7022624.1"/>
    </source>
</evidence>
<dbReference type="RefSeq" id="WP_151603402.1">
    <property type="nucleotide sequence ID" value="NZ_JAWLOF010000004.1"/>
</dbReference>